<dbReference type="InterPro" id="IPR052160">
    <property type="entry name" value="Gypsy_RT_Integrase-like"/>
</dbReference>
<name>A0ABM4V9P6_COFAR</name>
<dbReference type="InterPro" id="IPR001584">
    <property type="entry name" value="Integrase_cat-core"/>
</dbReference>
<dbReference type="InterPro" id="IPR012337">
    <property type="entry name" value="RNaseH-like_sf"/>
</dbReference>
<organism evidence="2 3">
    <name type="scientific">Coffea arabica</name>
    <name type="common">Arabian coffee</name>
    <dbReference type="NCBI Taxonomy" id="13443"/>
    <lineage>
        <taxon>Eukaryota</taxon>
        <taxon>Viridiplantae</taxon>
        <taxon>Streptophyta</taxon>
        <taxon>Embryophyta</taxon>
        <taxon>Tracheophyta</taxon>
        <taxon>Spermatophyta</taxon>
        <taxon>Magnoliopsida</taxon>
        <taxon>eudicotyledons</taxon>
        <taxon>Gunneridae</taxon>
        <taxon>Pentapetalae</taxon>
        <taxon>asterids</taxon>
        <taxon>lamiids</taxon>
        <taxon>Gentianales</taxon>
        <taxon>Rubiaceae</taxon>
        <taxon>Ixoroideae</taxon>
        <taxon>Gardenieae complex</taxon>
        <taxon>Bertiereae - Coffeeae clade</taxon>
        <taxon>Coffeeae</taxon>
        <taxon>Coffea</taxon>
    </lineage>
</organism>
<dbReference type="SUPFAM" id="SSF53098">
    <property type="entry name" value="Ribonuclease H-like"/>
    <property type="match status" value="1"/>
</dbReference>
<dbReference type="PANTHER" id="PTHR47266">
    <property type="entry name" value="ENDONUCLEASE-RELATED"/>
    <property type="match status" value="1"/>
</dbReference>
<feature type="domain" description="Integrase catalytic" evidence="1">
    <location>
        <begin position="1"/>
        <end position="106"/>
    </location>
</feature>
<dbReference type="Gene3D" id="3.30.420.10">
    <property type="entry name" value="Ribonuclease H-like superfamily/Ribonuclease H"/>
    <property type="match status" value="1"/>
</dbReference>
<dbReference type="GeneID" id="140011368"/>
<gene>
    <name evidence="3" type="primary">LOC140011368</name>
</gene>
<dbReference type="PROSITE" id="PS50994">
    <property type="entry name" value="INTEGRASE"/>
    <property type="match status" value="1"/>
</dbReference>
<dbReference type="Proteomes" id="UP001652660">
    <property type="component" value="Chromosome 7e"/>
</dbReference>
<evidence type="ECO:0000313" key="2">
    <source>
        <dbReference type="Proteomes" id="UP001652660"/>
    </source>
</evidence>
<accession>A0ABM4V9P6</accession>
<reference evidence="3" key="1">
    <citation type="submission" date="2025-08" db="UniProtKB">
        <authorList>
            <consortium name="RefSeq"/>
        </authorList>
    </citation>
    <scope>IDENTIFICATION</scope>
    <source>
        <tissue evidence="3">Leaves</tissue>
    </source>
</reference>
<keyword evidence="2" id="KW-1185">Reference proteome</keyword>
<evidence type="ECO:0000313" key="3">
    <source>
        <dbReference type="RefSeq" id="XP_071916260.1"/>
    </source>
</evidence>
<dbReference type="InterPro" id="IPR036397">
    <property type="entry name" value="RNaseH_sf"/>
</dbReference>
<proteinExistence type="predicted"/>
<dbReference type="RefSeq" id="XP_071916260.1">
    <property type="nucleotide sequence ID" value="XM_072060159.1"/>
</dbReference>
<evidence type="ECO:0000259" key="1">
    <source>
        <dbReference type="PROSITE" id="PS50994"/>
    </source>
</evidence>
<sequence>MLGSSAKEMCKCRAVVSDRGTHFCNKTITALFRKYGVLHKVSTPYHPQANGQAEVSNREVKLILEKMVRPDRKDWSLKLEDALWAYRTAYKTPIGMSPYRLVFGKACHLPVEFEHKAFWSVKQCNMGLDEAGVQRKLQLPELEEIRNEAYENATIYKEKSKIFHDQQVSRKTFVVGQKVLLYHSRLKLFPVEIQSLKTEKKFVVNGHRLKPYYEGFSVEEVEVKHLCQDQALTITPKAIAFSEGATLFP</sequence>
<protein>
    <recommendedName>
        <fullName evidence="1">Integrase catalytic domain-containing protein</fullName>
    </recommendedName>
</protein>